<dbReference type="AlphaFoldDB" id="A0A1D7TYW0"/>
<evidence type="ECO:0000313" key="2">
    <source>
        <dbReference type="Proteomes" id="UP000094969"/>
    </source>
</evidence>
<proteinExistence type="predicted"/>
<gene>
    <name evidence="1" type="ORF">BHK69_07360</name>
</gene>
<keyword evidence="2" id="KW-1185">Reference proteome</keyword>
<dbReference type="RefSeq" id="WP_069689528.1">
    <property type="nucleotide sequence ID" value="NZ_CP017147.1"/>
</dbReference>
<name>A0A1D7TYW0_9HYPH</name>
<dbReference type="Proteomes" id="UP000094969">
    <property type="component" value="Chromosome"/>
</dbReference>
<organism evidence="1 2">
    <name type="scientific">Bosea vaviloviae</name>
    <dbReference type="NCBI Taxonomy" id="1526658"/>
    <lineage>
        <taxon>Bacteria</taxon>
        <taxon>Pseudomonadati</taxon>
        <taxon>Pseudomonadota</taxon>
        <taxon>Alphaproteobacteria</taxon>
        <taxon>Hyphomicrobiales</taxon>
        <taxon>Boseaceae</taxon>
        <taxon>Bosea</taxon>
    </lineage>
</organism>
<dbReference type="STRING" id="1526658.BHK69_07360"/>
<dbReference type="EMBL" id="CP017147">
    <property type="protein sequence ID" value="AOO80308.1"/>
    <property type="molecule type" value="Genomic_DNA"/>
</dbReference>
<protein>
    <submittedName>
        <fullName evidence="1">Uncharacterized protein</fullName>
    </submittedName>
</protein>
<sequence length="617" mass="66050">MPRSPLILHSEAYSASGNLAADGYLKLLGAPSIDLVQTVVREAVQNSCDAAISDGGAEVHFRLRTLDRDQAAVLRHDILGQRPLDHAAAQALEAYLSSARPRVLEICDFGTTGLAGPTRADLAVNEDEPSDFVDFLRNVGSPRNTTHSGGTYGYGKASLYMASRCSAILIDSQTFHAGQPTRRVIAAQLGLSFAAEDTEGVRRRFTGRHWWGAGAKGDEFVDPLEGPEAATLAEDIGFPVRDPSRSGTSIMILDPLFVDQDEVRALRLIEESLLFFFWPRMLECTPRSRRMHFRIFVENVEYPLPRPEDFPPLDLFARAMSGLRSSPTAGEEVRSQRPNRVLGRLNIVRGLRAERRAPAGLEGSLFPERSAAIAVMRPVELVVRYYPGNQLPDDRFEWGGVFVASNDETVEAAFARAEPPAHDDWQHEALADRVERSIVRIAVNRIKIAAAEYATPVSAARPGGETGPSFAKVAGLLGRVLEGDGEGAGARASGGGGGGGGGSRSALGVSRPVFARLEQGASGPVAVFQLEIKARVGGQTVLLLEPALVMDGGIAADVSSIARPTVLAVRDEAGDLFRETARVEIGGRAGRFEVSVVMPSDCAVTLGARLVSGADNA</sequence>
<dbReference type="OrthoDB" id="9146762at2"/>
<evidence type="ECO:0000313" key="1">
    <source>
        <dbReference type="EMBL" id="AOO80308.1"/>
    </source>
</evidence>
<dbReference type="KEGG" id="bvv:BHK69_07360"/>
<accession>A0A1D7TYW0</accession>
<reference evidence="1 2" key="1">
    <citation type="journal article" date="2015" name="Antonie Van Leeuwenhoek">
        <title>Bosea vaviloviae sp. nov., a new species of slow-growing rhizobia isolated from nodules of the relict species Vavilovia formosa (Stev.) Fed.</title>
        <authorList>
            <person name="Safronova V.I."/>
            <person name="Kuznetsova I.G."/>
            <person name="Sazanova A.L."/>
            <person name="Kimeklis A.K."/>
            <person name="Belimov A.A."/>
            <person name="Andronov E.E."/>
            <person name="Pinaev A.G."/>
            <person name="Chizhevskaya E.P."/>
            <person name="Pukhaev A.R."/>
            <person name="Popov K.P."/>
            <person name="Willems A."/>
            <person name="Tikhonovich I.A."/>
        </authorList>
    </citation>
    <scope>NUCLEOTIDE SEQUENCE [LARGE SCALE GENOMIC DNA]</scope>
    <source>
        <strain evidence="1 2">Vaf18</strain>
    </source>
</reference>